<comment type="catalytic activity">
    <reaction evidence="1">
        <text>[protein]-peptidylproline (omega=180) = [protein]-peptidylproline (omega=0)</text>
        <dbReference type="Rhea" id="RHEA:16237"/>
        <dbReference type="Rhea" id="RHEA-COMP:10747"/>
        <dbReference type="Rhea" id="RHEA-COMP:10748"/>
        <dbReference type="ChEBI" id="CHEBI:83833"/>
        <dbReference type="ChEBI" id="CHEBI:83834"/>
        <dbReference type="EC" id="5.2.1.8"/>
    </reaction>
</comment>
<feature type="domain" description="PpiC" evidence="10">
    <location>
        <begin position="117"/>
        <end position="229"/>
    </location>
</feature>
<dbReference type="Pfam" id="PF13145">
    <property type="entry name" value="Rotamase_2"/>
    <property type="match status" value="1"/>
</dbReference>
<evidence type="ECO:0000256" key="8">
    <source>
        <dbReference type="PROSITE-ProRule" id="PRU00278"/>
    </source>
</evidence>
<gene>
    <name evidence="11" type="ORF">AAEO60_09730</name>
</gene>
<keyword evidence="5 8" id="KW-0697">Rotamase</keyword>
<evidence type="ECO:0000256" key="5">
    <source>
        <dbReference type="ARBA" id="ARBA00023110"/>
    </source>
</evidence>
<feature type="signal peptide" evidence="9">
    <location>
        <begin position="1"/>
        <end position="29"/>
    </location>
</feature>
<dbReference type="PROSITE" id="PS50198">
    <property type="entry name" value="PPIC_PPIASE_2"/>
    <property type="match status" value="1"/>
</dbReference>
<dbReference type="RefSeq" id="WP_341673462.1">
    <property type="nucleotide sequence ID" value="NZ_JBBYHV010000001.1"/>
</dbReference>
<dbReference type="Gene3D" id="3.10.50.40">
    <property type="match status" value="1"/>
</dbReference>
<evidence type="ECO:0000256" key="2">
    <source>
        <dbReference type="ARBA" id="ARBA00007656"/>
    </source>
</evidence>
<keyword evidence="12" id="KW-1185">Reference proteome</keyword>
<dbReference type="SUPFAM" id="SSF54534">
    <property type="entry name" value="FKBP-like"/>
    <property type="match status" value="1"/>
</dbReference>
<proteinExistence type="inferred from homology"/>
<evidence type="ECO:0000256" key="4">
    <source>
        <dbReference type="ARBA" id="ARBA00018370"/>
    </source>
</evidence>
<dbReference type="PANTHER" id="PTHR47245:SF2">
    <property type="entry name" value="PEPTIDYL-PROLYL CIS-TRANS ISOMERASE HP_0175-RELATED"/>
    <property type="match status" value="1"/>
</dbReference>
<evidence type="ECO:0000256" key="9">
    <source>
        <dbReference type="SAM" id="SignalP"/>
    </source>
</evidence>
<evidence type="ECO:0000313" key="11">
    <source>
        <dbReference type="EMBL" id="MEL1250951.1"/>
    </source>
</evidence>
<evidence type="ECO:0000256" key="3">
    <source>
        <dbReference type="ARBA" id="ARBA00013194"/>
    </source>
</evidence>
<name>A0ABU9IEV2_9SPHN</name>
<dbReference type="PANTHER" id="PTHR47245">
    <property type="entry name" value="PEPTIDYLPROLYL ISOMERASE"/>
    <property type="match status" value="1"/>
</dbReference>
<comment type="caution">
    <text evidence="11">The sequence shown here is derived from an EMBL/GenBank/DDBJ whole genome shotgun (WGS) entry which is preliminary data.</text>
</comment>
<dbReference type="GO" id="GO:0016853">
    <property type="term" value="F:isomerase activity"/>
    <property type="evidence" value="ECO:0007669"/>
    <property type="project" value="UniProtKB-KW"/>
</dbReference>
<feature type="chain" id="PRO_5045098641" description="Parvulin-like PPIase" evidence="9">
    <location>
        <begin position="30"/>
        <end position="279"/>
    </location>
</feature>
<protein>
    <recommendedName>
        <fullName evidence="4">Parvulin-like PPIase</fullName>
        <ecNumber evidence="3">5.2.1.8</ecNumber>
    </recommendedName>
    <alternativeName>
        <fullName evidence="6">Peptidyl-prolyl cis-trans isomerase plp</fullName>
    </alternativeName>
    <alternativeName>
        <fullName evidence="7">Rotamase plp</fullName>
    </alternativeName>
</protein>
<evidence type="ECO:0000313" key="12">
    <source>
        <dbReference type="Proteomes" id="UP001497045"/>
    </source>
</evidence>
<keyword evidence="8 11" id="KW-0413">Isomerase</keyword>
<dbReference type="EC" id="5.2.1.8" evidence="3"/>
<evidence type="ECO:0000256" key="7">
    <source>
        <dbReference type="ARBA" id="ARBA00031484"/>
    </source>
</evidence>
<evidence type="ECO:0000259" key="10">
    <source>
        <dbReference type="PROSITE" id="PS50198"/>
    </source>
</evidence>
<dbReference type="InterPro" id="IPR000297">
    <property type="entry name" value="PPIase_PpiC"/>
</dbReference>
<dbReference type="InterPro" id="IPR046357">
    <property type="entry name" value="PPIase_dom_sf"/>
</dbReference>
<keyword evidence="9" id="KW-0732">Signal</keyword>
<evidence type="ECO:0000256" key="6">
    <source>
        <dbReference type="ARBA" id="ARBA00030642"/>
    </source>
</evidence>
<dbReference type="EMBL" id="JBBYHV010000001">
    <property type="protein sequence ID" value="MEL1250951.1"/>
    <property type="molecule type" value="Genomic_DNA"/>
</dbReference>
<sequence length="279" mass="31188">MTKFLREPLLHFLLAGGAIFALVSALAPADTTGRAIEISRDDLLVYMQGRAQVYDAETFSQLLDTMPAEDREELVRDAALQEALYREGLSLQIAEADPLVRQRVIQQMRSLVIEEAAARLELSEEEVRDYFDANSDRYASPAAVSFEHVFFRGDDGEERAAAARERLIAGEQEAGDRFPYQRSYSAASPDVIASQFGAGFVPPLFALAEGEWSQPIRSDLGWHLVRTTSASEMQQMDFAEVESRVREDALAERRQELTRRALDDFLAGYEVTITGDLAE</sequence>
<dbReference type="InterPro" id="IPR050245">
    <property type="entry name" value="PrsA_foldase"/>
</dbReference>
<dbReference type="Proteomes" id="UP001497045">
    <property type="component" value="Unassembled WGS sequence"/>
</dbReference>
<evidence type="ECO:0000256" key="1">
    <source>
        <dbReference type="ARBA" id="ARBA00000971"/>
    </source>
</evidence>
<comment type="similarity">
    <text evidence="2">Belongs to the PpiC/parvulin rotamase family.</text>
</comment>
<accession>A0ABU9IEV2</accession>
<reference evidence="11 12" key="1">
    <citation type="submission" date="2024-04" db="EMBL/GenBank/DDBJ databases">
        <title>Aurantiacibacter sp. DGU6 16S ribosomal RNA gene Genome sequencing and assembly.</title>
        <authorList>
            <person name="Park S."/>
        </authorList>
    </citation>
    <scope>NUCLEOTIDE SEQUENCE [LARGE SCALE GENOMIC DNA]</scope>
    <source>
        <strain evidence="11 12">DGU6</strain>
    </source>
</reference>
<organism evidence="11 12">
    <name type="scientific">Aurantiacibacter gilvus</name>
    <dbReference type="NCBI Taxonomy" id="3139141"/>
    <lineage>
        <taxon>Bacteria</taxon>
        <taxon>Pseudomonadati</taxon>
        <taxon>Pseudomonadota</taxon>
        <taxon>Alphaproteobacteria</taxon>
        <taxon>Sphingomonadales</taxon>
        <taxon>Erythrobacteraceae</taxon>
        <taxon>Aurantiacibacter</taxon>
    </lineage>
</organism>